<feature type="compositionally biased region" description="Pro residues" evidence="10">
    <location>
        <begin position="960"/>
        <end position="972"/>
    </location>
</feature>
<accession>A0A1I7Z7M6</accession>
<evidence type="ECO:0000259" key="11">
    <source>
        <dbReference type="PROSITE" id="PS50089"/>
    </source>
</evidence>
<dbReference type="Pfam" id="PF14570">
    <property type="entry name" value="zf-RING_4"/>
    <property type="match status" value="1"/>
</dbReference>
<protein>
    <submittedName>
        <fullName evidence="14">RING-type domain-containing protein</fullName>
    </submittedName>
</protein>
<evidence type="ECO:0000256" key="7">
    <source>
        <dbReference type="ARBA" id="ARBA00023242"/>
    </source>
</evidence>
<feature type="compositionally biased region" description="Polar residues" evidence="10">
    <location>
        <begin position="911"/>
        <end position="946"/>
    </location>
</feature>
<feature type="region of interest" description="Disordered" evidence="10">
    <location>
        <begin position="660"/>
        <end position="684"/>
    </location>
</feature>
<dbReference type="GO" id="GO:0008270">
    <property type="term" value="F:zinc ion binding"/>
    <property type="evidence" value="ECO:0007669"/>
    <property type="project" value="UniProtKB-KW"/>
</dbReference>
<dbReference type="PROSITE" id="PS50089">
    <property type="entry name" value="ZF_RING_2"/>
    <property type="match status" value="1"/>
</dbReference>
<dbReference type="Gene3D" id="3.30.40.10">
    <property type="entry name" value="Zinc/RING finger domain, C3HC4 (zinc finger)"/>
    <property type="match status" value="1"/>
</dbReference>
<feature type="compositionally biased region" description="Polar residues" evidence="10">
    <location>
        <begin position="464"/>
        <end position="476"/>
    </location>
</feature>
<feature type="domain" description="RRM" evidence="12">
    <location>
        <begin position="209"/>
        <end position="288"/>
    </location>
</feature>
<dbReference type="PANTHER" id="PTHR12603:SF0">
    <property type="entry name" value="CCR4-NOT TRANSCRIPTION COMPLEX SUBUNIT 4"/>
    <property type="match status" value="1"/>
</dbReference>
<dbReference type="SUPFAM" id="SSF54928">
    <property type="entry name" value="RNA-binding domain, RBD"/>
    <property type="match status" value="1"/>
</dbReference>
<dbReference type="FunFam" id="3.30.40.10:FF:000006">
    <property type="entry name" value="CCR4-NOT transcription complex subunit 4"/>
    <property type="match status" value="1"/>
</dbReference>
<reference evidence="14" key="1">
    <citation type="submission" date="2016-11" db="UniProtKB">
        <authorList>
            <consortium name="WormBaseParasite"/>
        </authorList>
    </citation>
    <scope>IDENTIFICATION</scope>
</reference>
<evidence type="ECO:0000256" key="8">
    <source>
        <dbReference type="PROSITE-ProRule" id="PRU00175"/>
    </source>
</evidence>
<dbReference type="GO" id="GO:0004842">
    <property type="term" value="F:ubiquitin-protein transferase activity"/>
    <property type="evidence" value="ECO:0007669"/>
    <property type="project" value="InterPro"/>
</dbReference>
<dbReference type="GO" id="GO:0005634">
    <property type="term" value="C:nucleus"/>
    <property type="evidence" value="ECO:0007669"/>
    <property type="project" value="UniProtKB-SubCell"/>
</dbReference>
<dbReference type="InterPro" id="IPR039515">
    <property type="entry name" value="NOT4_mRING-HC-C4C4"/>
</dbReference>
<proteinExistence type="predicted"/>
<feature type="region of interest" description="Disordered" evidence="10">
    <location>
        <begin position="523"/>
        <end position="573"/>
    </location>
</feature>
<comment type="subcellular location">
    <subcellularLocation>
        <location evidence="1">Nucleus</location>
    </subcellularLocation>
</comment>
<dbReference type="GO" id="GO:0003723">
    <property type="term" value="F:RNA binding"/>
    <property type="evidence" value="ECO:0007669"/>
    <property type="project" value="UniProtKB-UniRule"/>
</dbReference>
<dbReference type="InterPro" id="IPR035979">
    <property type="entry name" value="RBD_domain_sf"/>
</dbReference>
<dbReference type="InterPro" id="IPR003954">
    <property type="entry name" value="RRM_euk-type"/>
</dbReference>
<evidence type="ECO:0000313" key="13">
    <source>
        <dbReference type="Proteomes" id="UP000095287"/>
    </source>
</evidence>
<dbReference type="GO" id="GO:0030014">
    <property type="term" value="C:CCR4-NOT complex"/>
    <property type="evidence" value="ECO:0007669"/>
    <property type="project" value="InterPro"/>
</dbReference>
<feature type="region of interest" description="Disordered" evidence="10">
    <location>
        <begin position="346"/>
        <end position="506"/>
    </location>
</feature>
<dbReference type="InterPro" id="IPR034261">
    <property type="entry name" value="CNOT4_RRM"/>
</dbReference>
<dbReference type="PANTHER" id="PTHR12603">
    <property type="entry name" value="CCR4-NOT TRANSCRIPTION COMPLEX RELATED"/>
    <property type="match status" value="1"/>
</dbReference>
<sequence>MFVSAPRLEMPPVSDKTVSTIPLAPPLTVCFAKCHSAKRPLCGYASRPTVVMNPSPAVARALSNFNYFKMGCSRLVFWSTGYRVDCSSISLSKKRATQRNPTMSSDDQSERQCPLCMETLELDDLNFFPCKCEYQICWFCWHRIRTDENGLCPACRQPYSEEPANFQAVSSAEILKNKNDKRSKAQSKTKKMSTEAKKHLAAYRVLQKNLLYVVGLSARFPEMESNRRLNFFSRFGKIIKMATCLPVNASAYSVYVTYEKDEEALRAIQALHNMVIDGRTVKASLGTTKYCSSFLRNAVCQKIDCMYLHEIADLEVSFTKEDMHAGKHAEYEKRLLEDYEKGKKCLTPAPAVPVPPSTSVDRKSNDTSSVPNTAFPPVIGNSKAGTRSPSLTNTNRKSNSPKVHAGRDHNGVRSEQDQEVATIMDQSLPDSPTAEAQKCLQEEDRKNDKSEKSVKSEEAKLNGYTRSTSTSPSTCNGIAKQETRTDASGAGAKSAQPAPEAADGVNMKQMVINRVENDELTEDVVVERTTCRSPPGFSRRDTPPTEADVNERDEVPQKPNDIPPPPGLSAPPAESSILSMLQKRMENQHISAKPSGVSSNWQDMFGFRTTESQEARVNDDELGFDPFQESAKALAALVAQESNKDRTGHKQVVDEARLDRHHQRVHHRSVAPPPGFANGSEEDRSKWSFASNDNLYPSFGHNRQQQQRGERCFPENSLLATIFSSAQNGNLQARANIPGNQTVGDRLKQQSQVGLFDEGNNGYRQHNQARYPEESFSHHHHAVYSNEALENRRRLQEQANFSAEERMRQHQMMNFASYNGRNCAAPPPGLETARQPLMWPGSRIPTNHQFQDVLGNNEKMFRCEKTDPARIADSQAGLRALLPNVNVRFLETSDDTPLARYHNVFDHQERPTQYSSAASSAHNPFAHQTNTNSYGRSSPSMDSGANQYYYAGQSGNNQWLPPPPGFPPIPRQ</sequence>
<name>A0A1I7Z7M6_9BILA</name>
<keyword evidence="13" id="KW-1185">Reference proteome</keyword>
<dbReference type="Proteomes" id="UP000095287">
    <property type="component" value="Unplaced"/>
</dbReference>
<dbReference type="Pfam" id="PF00076">
    <property type="entry name" value="RRM_1"/>
    <property type="match status" value="1"/>
</dbReference>
<keyword evidence="3 8" id="KW-0863">Zinc-finger</keyword>
<dbReference type="WBParaSite" id="L893_g23413.t1">
    <property type="protein sequence ID" value="L893_g23413.t1"/>
    <property type="gene ID" value="L893_g23413"/>
</dbReference>
<dbReference type="PROSITE" id="PS50102">
    <property type="entry name" value="RRM"/>
    <property type="match status" value="1"/>
</dbReference>
<feature type="domain" description="RING-type" evidence="11">
    <location>
        <begin position="113"/>
        <end position="156"/>
    </location>
</feature>
<evidence type="ECO:0000256" key="2">
    <source>
        <dbReference type="ARBA" id="ARBA00022723"/>
    </source>
</evidence>
<dbReference type="InterPro" id="IPR013083">
    <property type="entry name" value="Znf_RING/FYVE/PHD"/>
</dbReference>
<dbReference type="Gene3D" id="3.30.70.330">
    <property type="match status" value="1"/>
</dbReference>
<keyword evidence="6" id="KW-0175">Coiled coil</keyword>
<feature type="region of interest" description="Disordered" evidence="10">
    <location>
        <begin position="909"/>
        <end position="972"/>
    </location>
</feature>
<evidence type="ECO:0000256" key="3">
    <source>
        <dbReference type="ARBA" id="ARBA00022771"/>
    </source>
</evidence>
<evidence type="ECO:0000259" key="12">
    <source>
        <dbReference type="PROSITE" id="PS50102"/>
    </source>
</evidence>
<dbReference type="InterPro" id="IPR039780">
    <property type="entry name" value="Mot2"/>
</dbReference>
<keyword evidence="4" id="KW-0862">Zinc</keyword>
<dbReference type="CDD" id="cd12438">
    <property type="entry name" value="RRM_CNOT4"/>
    <property type="match status" value="1"/>
</dbReference>
<evidence type="ECO:0000256" key="1">
    <source>
        <dbReference type="ARBA" id="ARBA00004123"/>
    </source>
</evidence>
<dbReference type="InterPro" id="IPR000504">
    <property type="entry name" value="RRM_dom"/>
</dbReference>
<dbReference type="CDD" id="cd16618">
    <property type="entry name" value="mRING-HC-C4C4_CNOT4"/>
    <property type="match status" value="1"/>
</dbReference>
<dbReference type="GO" id="GO:0016567">
    <property type="term" value="P:protein ubiquitination"/>
    <property type="evidence" value="ECO:0007669"/>
    <property type="project" value="TreeGrafter"/>
</dbReference>
<feature type="compositionally biased region" description="Basic and acidic residues" evidence="10">
    <location>
        <begin position="538"/>
        <end position="556"/>
    </location>
</feature>
<evidence type="ECO:0000256" key="6">
    <source>
        <dbReference type="ARBA" id="ARBA00023054"/>
    </source>
</evidence>
<dbReference type="SMART" id="SM00361">
    <property type="entry name" value="RRM_1"/>
    <property type="match status" value="1"/>
</dbReference>
<keyword evidence="7" id="KW-0539">Nucleus</keyword>
<evidence type="ECO:0000256" key="4">
    <source>
        <dbReference type="ARBA" id="ARBA00022833"/>
    </source>
</evidence>
<dbReference type="SUPFAM" id="SSF57850">
    <property type="entry name" value="RING/U-box"/>
    <property type="match status" value="1"/>
</dbReference>
<feature type="compositionally biased region" description="Basic residues" evidence="10">
    <location>
        <begin position="660"/>
        <end position="669"/>
    </location>
</feature>
<evidence type="ECO:0000256" key="10">
    <source>
        <dbReference type="SAM" id="MobiDB-lite"/>
    </source>
</evidence>
<keyword evidence="2" id="KW-0479">Metal-binding</keyword>
<dbReference type="AlphaFoldDB" id="A0A1I7Z7M6"/>
<feature type="compositionally biased region" description="Basic and acidic residues" evidence="10">
    <location>
        <begin position="440"/>
        <end position="460"/>
    </location>
</feature>
<organism evidence="13 14">
    <name type="scientific">Steinernema glaseri</name>
    <dbReference type="NCBI Taxonomy" id="37863"/>
    <lineage>
        <taxon>Eukaryota</taxon>
        <taxon>Metazoa</taxon>
        <taxon>Ecdysozoa</taxon>
        <taxon>Nematoda</taxon>
        <taxon>Chromadorea</taxon>
        <taxon>Rhabditida</taxon>
        <taxon>Tylenchina</taxon>
        <taxon>Panagrolaimomorpha</taxon>
        <taxon>Strongyloidoidea</taxon>
        <taxon>Steinernematidae</taxon>
        <taxon>Steinernema</taxon>
    </lineage>
</organism>
<evidence type="ECO:0000256" key="9">
    <source>
        <dbReference type="PROSITE-ProRule" id="PRU00176"/>
    </source>
</evidence>
<dbReference type="InterPro" id="IPR012677">
    <property type="entry name" value="Nucleotide-bd_a/b_plait_sf"/>
</dbReference>
<evidence type="ECO:0000256" key="5">
    <source>
        <dbReference type="ARBA" id="ARBA00022884"/>
    </source>
</evidence>
<keyword evidence="5 9" id="KW-0694">RNA-binding</keyword>
<feature type="compositionally biased region" description="Polar residues" evidence="10">
    <location>
        <begin position="383"/>
        <end position="401"/>
    </location>
</feature>
<dbReference type="InterPro" id="IPR001841">
    <property type="entry name" value="Znf_RING"/>
</dbReference>
<feature type="compositionally biased region" description="Basic and acidic residues" evidence="10">
    <location>
        <begin position="405"/>
        <end position="416"/>
    </location>
</feature>
<evidence type="ECO:0000313" key="14">
    <source>
        <dbReference type="WBParaSite" id="L893_g23413.t1"/>
    </source>
</evidence>